<dbReference type="Proteomes" id="UP000316242">
    <property type="component" value="Unassembled WGS sequence"/>
</dbReference>
<organism evidence="1 2">
    <name type="scientific">Glutamicibacter nicotianae</name>
    <name type="common">Arthrobacter nicotianae</name>
    <dbReference type="NCBI Taxonomy" id="37929"/>
    <lineage>
        <taxon>Bacteria</taxon>
        <taxon>Bacillati</taxon>
        <taxon>Actinomycetota</taxon>
        <taxon>Actinomycetes</taxon>
        <taxon>Micrococcales</taxon>
        <taxon>Micrococcaceae</taxon>
        <taxon>Glutamicibacter</taxon>
    </lineage>
</organism>
<evidence type="ECO:0008006" key="3">
    <source>
        <dbReference type="Google" id="ProtNLM"/>
    </source>
</evidence>
<keyword evidence="2" id="KW-1185">Reference proteome</keyword>
<protein>
    <recommendedName>
        <fullName evidence="3">DUF222 domain-containing protein</fullName>
    </recommendedName>
</protein>
<name>A0ABQ0RHN0_GLUNI</name>
<evidence type="ECO:0000313" key="1">
    <source>
        <dbReference type="EMBL" id="GEC11329.1"/>
    </source>
</evidence>
<proteinExistence type="predicted"/>
<reference evidence="1 2" key="1">
    <citation type="submission" date="2019-06" db="EMBL/GenBank/DDBJ databases">
        <title>Whole genome shotgun sequence of Glutamicibacter nicotianae NBRC 14234.</title>
        <authorList>
            <person name="Hosoyama A."/>
            <person name="Uohara A."/>
            <person name="Ohji S."/>
            <person name="Ichikawa N."/>
        </authorList>
    </citation>
    <scope>NUCLEOTIDE SEQUENCE [LARGE SCALE GENOMIC DNA]</scope>
    <source>
        <strain evidence="1 2">NBRC 14234</strain>
    </source>
</reference>
<sequence>MPIPEVPAPDNPEFIGNNASSSELASQASDIALLEVGDGYAMLFADHAPKDVDLLGFDLLGQNASQSMFDHFSTATGVGNLAAVGLSALPQLQGLVRLAPESLHILNQSGNTLMQSAGQSMGTIVNSSGTIVAQARFLPAGIAPAGALGPVAAPAMVLLAIQLQLASISRKVDENIELTRDVLRAIHEDQWATLIGLHETSIRALQEADAAGTVNNHIFAPLATREADLRKCRKLFVDFVRNHVKHLADDAKSRRSYIKQNFDQIIADSHGMLMAEFAWYRAQVLRGVLISRDSEESEANDRLLSHHVEETNSAHEEAMGEVIKLLAEVESHVRLLALLPAARSLPFTGKRRSLDDALKMADALATTVSDLRNQLHSGRDKLAPAVPVFKEGMPDKLADILTWALPENAQLLALADANQEKLLTNNVYLGITSDSFFVADQSDLNKEGAIENVVPLADVRYVRFAERTKKGPKLDVITRDENYSFTFDSWAAEGAALEATQRMANIFASTMNLPAEEQRTDPLLVPSLEGKAVQDQIES</sequence>
<dbReference type="EMBL" id="BJNE01000001">
    <property type="protein sequence ID" value="GEC11329.1"/>
    <property type="molecule type" value="Genomic_DNA"/>
</dbReference>
<evidence type="ECO:0000313" key="2">
    <source>
        <dbReference type="Proteomes" id="UP000316242"/>
    </source>
</evidence>
<accession>A0ABQ0RHN0</accession>
<comment type="caution">
    <text evidence="1">The sequence shown here is derived from an EMBL/GenBank/DDBJ whole genome shotgun (WGS) entry which is preliminary data.</text>
</comment>
<dbReference type="RefSeq" id="WP_382339420.1">
    <property type="nucleotide sequence ID" value="NZ_JBHMBB010000001.1"/>
</dbReference>
<gene>
    <name evidence="1" type="ORF">ANI01nite_05320</name>
</gene>